<dbReference type="SUPFAM" id="SSF55729">
    <property type="entry name" value="Acyl-CoA N-acyltransferases (Nat)"/>
    <property type="match status" value="1"/>
</dbReference>
<organism evidence="2 3">
    <name type="scientific">Noviherbaspirillum humi</name>
    <dbReference type="NCBI Taxonomy" id="1688639"/>
    <lineage>
        <taxon>Bacteria</taxon>
        <taxon>Pseudomonadati</taxon>
        <taxon>Pseudomonadota</taxon>
        <taxon>Betaproteobacteria</taxon>
        <taxon>Burkholderiales</taxon>
        <taxon>Oxalobacteraceae</taxon>
        <taxon>Noviherbaspirillum</taxon>
    </lineage>
</organism>
<feature type="domain" description="BioF2-like acetyltransferase" evidence="1">
    <location>
        <begin position="173"/>
        <end position="307"/>
    </location>
</feature>
<dbReference type="Pfam" id="PF13480">
    <property type="entry name" value="Acetyltransf_6"/>
    <property type="match status" value="1"/>
</dbReference>
<name>A0A239JMQ8_9BURK</name>
<evidence type="ECO:0000313" key="2">
    <source>
        <dbReference type="EMBL" id="SNT07105.1"/>
    </source>
</evidence>
<dbReference type="Gene3D" id="3.40.630.30">
    <property type="match status" value="1"/>
</dbReference>
<evidence type="ECO:0000313" key="3">
    <source>
        <dbReference type="Proteomes" id="UP000198284"/>
    </source>
</evidence>
<evidence type="ECO:0000259" key="1">
    <source>
        <dbReference type="Pfam" id="PF13480"/>
    </source>
</evidence>
<dbReference type="RefSeq" id="WP_176442524.1">
    <property type="nucleotide sequence ID" value="NZ_FZOT01000013.1"/>
</dbReference>
<keyword evidence="3" id="KW-1185">Reference proteome</keyword>
<dbReference type="InterPro" id="IPR038740">
    <property type="entry name" value="BioF2-like_GNAT_dom"/>
</dbReference>
<proteinExistence type="predicted"/>
<dbReference type="EMBL" id="FZOT01000013">
    <property type="protein sequence ID" value="SNT07105.1"/>
    <property type="molecule type" value="Genomic_DNA"/>
</dbReference>
<accession>A0A239JMQ8</accession>
<dbReference type="Proteomes" id="UP000198284">
    <property type="component" value="Unassembled WGS sequence"/>
</dbReference>
<reference evidence="2 3" key="1">
    <citation type="submission" date="2017-06" db="EMBL/GenBank/DDBJ databases">
        <authorList>
            <person name="Kim H.J."/>
            <person name="Triplett B.A."/>
        </authorList>
    </citation>
    <scope>NUCLEOTIDE SEQUENCE [LARGE SCALE GENOMIC DNA]</scope>
    <source>
        <strain evidence="2 3">U15</strain>
    </source>
</reference>
<dbReference type="InterPro" id="IPR016181">
    <property type="entry name" value="Acyl_CoA_acyltransferase"/>
</dbReference>
<keyword evidence="2" id="KW-0808">Transferase</keyword>
<protein>
    <submittedName>
        <fullName evidence="2">Acetyltransferase (GNAT) domain-containing protein</fullName>
    </submittedName>
</protein>
<dbReference type="AlphaFoldDB" id="A0A239JMQ8"/>
<gene>
    <name evidence="2" type="ORF">SAMN06265795_11317</name>
</gene>
<dbReference type="GO" id="GO:0016740">
    <property type="term" value="F:transferase activity"/>
    <property type="evidence" value="ECO:0007669"/>
    <property type="project" value="UniProtKB-KW"/>
</dbReference>
<sequence>MQIHRFAPGGALPSARDRVGQTDTAEGDLTFTCYENQVPPWMEPDLIRLYGSLYASHANFSAYNAPDSASLFVARRAGLVVSALMYRRQGRRIQVLNEVTHIGRQEMALFARHMFARHPEARQIGFRAISTDPEGPDLPQLRLFYTENIVISLPDTKEAYIGSLGKSTRKNIKHHISRAKRAFPSFEHVVVEGAQADEADVRAIIDYNHQRMAGKNKVSSLDEEEAARLLQLVRACGLVSLIRIEGAVRAGAIYFRIGDRFFSVVNAHDPAYDNYRLGMSCCYLTVLDAIHRGATEFHLLWGRYEYKYALLGVQRDLEQVVLYRSSLAMIAELPSAFALAWSSYGKRFRFWFIEQKKHDTALGRLLRGARRQPAAKSARAA</sequence>